<proteinExistence type="predicted"/>
<dbReference type="CDD" id="cd00118">
    <property type="entry name" value="LysM"/>
    <property type="match status" value="2"/>
</dbReference>
<evidence type="ECO:0000256" key="1">
    <source>
        <dbReference type="SAM" id="SignalP"/>
    </source>
</evidence>
<gene>
    <name evidence="3" type="ORF">BTO13_00395</name>
</gene>
<dbReference type="PROSITE" id="PS51782">
    <property type="entry name" value="LYSM"/>
    <property type="match status" value="2"/>
</dbReference>
<keyword evidence="1" id="KW-0732">Signal</keyword>
<organism evidence="3 4">
    <name type="scientific">Polaribacter gangjinensis</name>
    <dbReference type="NCBI Taxonomy" id="574710"/>
    <lineage>
        <taxon>Bacteria</taxon>
        <taxon>Pseudomonadati</taxon>
        <taxon>Bacteroidota</taxon>
        <taxon>Flavobacteriia</taxon>
        <taxon>Flavobacteriales</taxon>
        <taxon>Flavobacteriaceae</taxon>
    </lineage>
</organism>
<dbReference type="RefSeq" id="WP_105044983.1">
    <property type="nucleotide sequence ID" value="NZ_CP150662.1"/>
</dbReference>
<feature type="signal peptide" evidence="1">
    <location>
        <begin position="1"/>
        <end position="19"/>
    </location>
</feature>
<dbReference type="Proteomes" id="UP000237608">
    <property type="component" value="Unassembled WGS sequence"/>
</dbReference>
<dbReference type="PANTHER" id="PTHR33734:SF22">
    <property type="entry name" value="MEMBRANE-BOUND LYTIC MUREIN TRANSGLYCOSYLASE D"/>
    <property type="match status" value="1"/>
</dbReference>
<dbReference type="InterPro" id="IPR036779">
    <property type="entry name" value="LysM_dom_sf"/>
</dbReference>
<dbReference type="InterPro" id="IPR028082">
    <property type="entry name" value="Peripla_BP_I"/>
</dbReference>
<dbReference type="OrthoDB" id="2149800at2"/>
<evidence type="ECO:0000313" key="3">
    <source>
        <dbReference type="EMBL" id="PQJ73829.1"/>
    </source>
</evidence>
<comment type="caution">
    <text evidence="3">The sequence shown here is derived from an EMBL/GenBank/DDBJ whole genome shotgun (WGS) entry which is preliminary data.</text>
</comment>
<reference evidence="3 4" key="1">
    <citation type="submission" date="2016-12" db="EMBL/GenBank/DDBJ databases">
        <title>Trade-off between light-utilization and light-protection in marine flavobacteria.</title>
        <authorList>
            <person name="Kumagai Y."/>
            <person name="Yoshizawa S."/>
            <person name="Kogure K."/>
            <person name="Iwasaki W."/>
        </authorList>
    </citation>
    <scope>NUCLEOTIDE SEQUENCE [LARGE SCALE GENOMIC DNA]</scope>
    <source>
        <strain evidence="3 4">KCTC 22729</strain>
    </source>
</reference>
<accession>A0A2S7W884</accession>
<evidence type="ECO:0000313" key="4">
    <source>
        <dbReference type="Proteomes" id="UP000237608"/>
    </source>
</evidence>
<dbReference type="PANTHER" id="PTHR33734">
    <property type="entry name" value="LYSM DOMAIN-CONTAINING GPI-ANCHORED PROTEIN 2"/>
    <property type="match status" value="1"/>
</dbReference>
<dbReference type="EMBL" id="MSCL01000001">
    <property type="protein sequence ID" value="PQJ73829.1"/>
    <property type="molecule type" value="Genomic_DNA"/>
</dbReference>
<dbReference type="SUPFAM" id="SSF53822">
    <property type="entry name" value="Periplasmic binding protein-like I"/>
    <property type="match status" value="1"/>
</dbReference>
<keyword evidence="4" id="KW-1185">Reference proteome</keyword>
<dbReference type="PROSITE" id="PS51257">
    <property type="entry name" value="PROKAR_LIPOPROTEIN"/>
    <property type="match status" value="1"/>
</dbReference>
<evidence type="ECO:0000259" key="2">
    <source>
        <dbReference type="PROSITE" id="PS51782"/>
    </source>
</evidence>
<dbReference type="AlphaFoldDB" id="A0A2S7W884"/>
<name>A0A2S7W884_9FLAO</name>
<protein>
    <recommendedName>
        <fullName evidence="2">LysM domain-containing protein</fullName>
    </recommendedName>
</protein>
<dbReference type="SUPFAM" id="SSF54106">
    <property type="entry name" value="LysM domain"/>
    <property type="match status" value="2"/>
</dbReference>
<dbReference type="SMART" id="SM00257">
    <property type="entry name" value="LysM"/>
    <property type="match status" value="2"/>
</dbReference>
<feature type="chain" id="PRO_5015722761" description="LysM domain-containing protein" evidence="1">
    <location>
        <begin position="20"/>
        <end position="529"/>
    </location>
</feature>
<feature type="domain" description="LysM" evidence="2">
    <location>
        <begin position="26"/>
        <end position="69"/>
    </location>
</feature>
<feature type="domain" description="LysM" evidence="2">
    <location>
        <begin position="115"/>
        <end position="164"/>
    </location>
</feature>
<dbReference type="Pfam" id="PF01476">
    <property type="entry name" value="LysM"/>
    <property type="match status" value="2"/>
</dbReference>
<dbReference type="Gene3D" id="3.10.350.10">
    <property type="entry name" value="LysM domain"/>
    <property type="match status" value="2"/>
</dbReference>
<sequence length="529" mass="59693">MKYLKIWLVLGLLSFSVSCGQQNRFIQYKVKAGETMSTIAEKLNMKTKDLLRLNPDFTETPKPNSFIIVPENKYELFRNQQVKNGVVIEEVDTNSINKPLSDREKLIATLKESYLIYEVKKGDTFYSLEKKFNVTRGELLLLNPELKEGLKENSILKIKEIIKESAIKKSTFRDEIRTNSAVKVALLLPLRSDAFGYDSISPREIFYKNGSLVNIATDFYLGAEIAVDSLRKSGVDIDLSVMDTGARKSNRISSIISNQNLNSNDVIIGPFYSEEAQMVASAVSIPVVFPMYSANQSEFKNANIIKAAPDKKIFKKALIDYVNDVFDQGNLILVGEPTATQSIKNELNIKNGTLRILTPQNGMVQKGRFLEILRPNTKNWVIIASNNEVIISDVVNSLISLPNDTNVNVFSFDKGSVYDKIDNLKLGKIGFTYVSEEFVDGTSESSRSFTKLYQEKNNTLPSFYATKGFDITYDILVRLSSGKRLQATFREGATVRVDTKFEYKNNETFENEGVFILQINKDLSVTKLR</sequence>
<dbReference type="InterPro" id="IPR018392">
    <property type="entry name" value="LysM"/>
</dbReference>